<accession>A0A1R1SPM9</accession>
<feature type="region of interest" description="Disordered" evidence="1">
    <location>
        <begin position="394"/>
        <end position="421"/>
    </location>
</feature>
<keyword evidence="6" id="KW-1185">Reference proteome</keyword>
<dbReference type="Pfam" id="PF18157">
    <property type="entry name" value="MID_pPIWI_RE"/>
    <property type="match status" value="1"/>
</dbReference>
<dbReference type="GeneID" id="96745128"/>
<sequence>MYKEIRRAAYHLAEGAEPWTENFRALRFPEHWNEGLLELHNHGREGEERHKTVPTRRLDGVLQTLAPDVIVRPRPRPPVGDGPMPAEDFWMYMPAESPDPLPGSTLGQLLDAWLRTLGPKKAEHDPGFRSLLLGCSAELKRDLPTWQNVTGVDLLGTVPTDGGTAAPESRQFQLATDALARRILALDPYPYEGGELRFRALPRGPRDQGAELMSQPLCRTIKRKEWWFSIVLNISLHTTPFAPRPRLHLHWGVRRWATHPRADSKRLHLSYSEATTVYLRPKIPWLPGAPATERHALARLRRDHAADTFTWVENDPAGILHRLSVVGHFPDPGQLLSEPTAWIGDGPGVRAAVVHSTRMGGHEVGPGLMPDQRAKLTEWAEMALPEGVTRVPDLVRGRGRGIGAPANRRPKPQGDAAKKAEELRTALARRTALATASRIPEPGVERTELPVVEARLLWQTAEVRRHAVEAFAKTLGLDGDGGVTSTLTTDQAFDEARPGAPVVLQWHTPELVLRLRCLPLVEGLGDRLIFKTEAKSKGTRISDAVLARRRALRDWLSEDGADSSRPGLTLVEIAHRRTFRPKETDPKFAIRLGCADAGQLTQFVVTPSTDRQIKNADNLDHRTQSAWSDGLRQLGVRVLPRHTLGGDLPDRLQYAALWMVKRRKDGPTRLPKHLPVAVLVSPHLEIEDLAVVRGWDDDACAWIPYPDFLLGLVKKAEIDPSAYAESSLPIPGQHDDTNTDAQRITSKQWRTNLAQQRQETACFLQRMLHSLRGDPTVLITHAQNSRLHWPWLQDGQVVRDILKTGHAPAGRLDDELRLVRVRGRTGRETAQWWGLAELGKPHGQPAGFWTQVVDGRERQSPDNRIFYSTTERPGTFAISPALDRIATRVNASGNLTSQAGTGAWNPTLVEIAVLGCHPENGVEDQQTHKPDEPEALALAMHQLRQAPDYAAALSLPLPLHLAGLAQAYVLPMFAEEDVADELDTCEILDQDAQGEESQRDLDPDLAAAAAYPEDPDSAYQLQLF</sequence>
<dbReference type="RefSeq" id="WP_065964589.1">
    <property type="nucleotide sequence ID" value="NZ_ASQP01000099.1"/>
</dbReference>
<feature type="domain" description="pPIWI-RE module N-terminal" evidence="3">
    <location>
        <begin position="9"/>
        <end position="437"/>
    </location>
</feature>
<proteinExistence type="predicted"/>
<organism evidence="5 6">
    <name type="scientific">Streptomyces sparsogenes DSM 40356</name>
    <dbReference type="NCBI Taxonomy" id="1331668"/>
    <lineage>
        <taxon>Bacteria</taxon>
        <taxon>Bacillati</taxon>
        <taxon>Actinomycetota</taxon>
        <taxon>Actinomycetes</taxon>
        <taxon>Kitasatosporales</taxon>
        <taxon>Streptomycetaceae</taxon>
        <taxon>Streptomyces</taxon>
    </lineage>
</organism>
<feature type="domain" description="pPIWI-RE RNaseH" evidence="2">
    <location>
        <begin position="654"/>
        <end position="971"/>
    </location>
</feature>
<dbReference type="AlphaFoldDB" id="A0A1R1SPM9"/>
<evidence type="ECO:0000313" key="6">
    <source>
        <dbReference type="Proteomes" id="UP000186168"/>
    </source>
</evidence>
<evidence type="ECO:0000259" key="3">
    <source>
        <dbReference type="Pfam" id="PF13111"/>
    </source>
</evidence>
<dbReference type="InterPro" id="IPR040496">
    <property type="entry name" value="MID_pPIWI_RE"/>
</dbReference>
<feature type="region of interest" description="Disordered" evidence="1">
    <location>
        <begin position="991"/>
        <end position="1017"/>
    </location>
</feature>
<feature type="domain" description="Prokaryotic pPIWI-RE MID" evidence="4">
    <location>
        <begin position="505"/>
        <end position="642"/>
    </location>
</feature>
<dbReference type="Pfam" id="PF13111">
    <property type="entry name" value="pPIWI_RE_X"/>
    <property type="match status" value="1"/>
</dbReference>
<evidence type="ECO:0000256" key="1">
    <source>
        <dbReference type="SAM" id="MobiDB-lite"/>
    </source>
</evidence>
<name>A0A1R1SPM9_9ACTN</name>
<gene>
    <name evidence="5" type="ORF">SPAR_06735</name>
</gene>
<dbReference type="STRING" id="67365.GCA_001704635_07715"/>
<dbReference type="InterPro" id="IPR024996">
    <property type="entry name" value="RNaseH_pPIWI_RE"/>
</dbReference>
<evidence type="ECO:0000313" key="5">
    <source>
        <dbReference type="EMBL" id="OMI40251.1"/>
    </source>
</evidence>
<dbReference type="Proteomes" id="UP000186168">
    <property type="component" value="Unassembled WGS sequence"/>
</dbReference>
<comment type="caution">
    <text evidence="5">The sequence shown here is derived from an EMBL/GenBank/DDBJ whole genome shotgun (WGS) entry which is preliminary data.</text>
</comment>
<dbReference type="InterPro" id="IPR025085">
    <property type="entry name" value="pPIWI_RE_X"/>
</dbReference>
<protein>
    <recommendedName>
        <fullName evidence="7">DUF3893 domain-containing protein</fullName>
    </recommendedName>
</protein>
<evidence type="ECO:0008006" key="7">
    <source>
        <dbReference type="Google" id="ProtNLM"/>
    </source>
</evidence>
<dbReference type="EMBL" id="ASQP01000099">
    <property type="protein sequence ID" value="OMI40251.1"/>
    <property type="molecule type" value="Genomic_DNA"/>
</dbReference>
<evidence type="ECO:0000259" key="4">
    <source>
        <dbReference type="Pfam" id="PF18157"/>
    </source>
</evidence>
<reference evidence="5 6" key="1">
    <citation type="submission" date="2013-05" db="EMBL/GenBank/DDBJ databases">
        <title>Genome sequence of Streptomyces sparsogenes DSM 40356.</title>
        <authorList>
            <person name="Coyne S."/>
            <person name="Seebeck F.P."/>
        </authorList>
    </citation>
    <scope>NUCLEOTIDE SEQUENCE [LARGE SCALE GENOMIC DNA]</scope>
    <source>
        <strain evidence="5 6">DSM 40356</strain>
    </source>
</reference>
<dbReference type="Pfam" id="PF13032">
    <property type="entry name" value="RNaseH_pPIWI_RE"/>
    <property type="match status" value="1"/>
</dbReference>
<evidence type="ECO:0000259" key="2">
    <source>
        <dbReference type="Pfam" id="PF13032"/>
    </source>
</evidence>